<accession>A0A2B4ST28</accession>
<feature type="region of interest" description="Disordered" evidence="1">
    <location>
        <begin position="199"/>
        <end position="243"/>
    </location>
</feature>
<comment type="caution">
    <text evidence="2">The sequence shown here is derived from an EMBL/GenBank/DDBJ whole genome shotgun (WGS) entry which is preliminary data.</text>
</comment>
<proteinExistence type="predicted"/>
<reference evidence="3" key="1">
    <citation type="journal article" date="2017" name="bioRxiv">
        <title>Comparative analysis of the genomes of Stylophora pistillata and Acropora digitifera provides evidence for extensive differences between species of corals.</title>
        <authorList>
            <person name="Voolstra C.R."/>
            <person name="Li Y."/>
            <person name="Liew Y.J."/>
            <person name="Baumgarten S."/>
            <person name="Zoccola D."/>
            <person name="Flot J.-F."/>
            <person name="Tambutte S."/>
            <person name="Allemand D."/>
            <person name="Aranda M."/>
        </authorList>
    </citation>
    <scope>NUCLEOTIDE SEQUENCE [LARGE SCALE GENOMIC DNA]</scope>
</reference>
<dbReference type="EMBL" id="LSMT01000008">
    <property type="protein sequence ID" value="PFX33824.1"/>
    <property type="molecule type" value="Genomic_DNA"/>
</dbReference>
<protein>
    <recommendedName>
        <fullName evidence="4">Reverse transcriptase domain-containing protein</fullName>
    </recommendedName>
</protein>
<gene>
    <name evidence="2" type="ORF">AWC38_SpisGene1263</name>
</gene>
<sequence>MKTSTVDRRNRIQWTLLGQLEDFADDLALPSHSHQQMQNKTTELAATSSQVGLNIYEGKTKILKISTASEDPVTLCGSKLDEVEIFYIPGQHHQQTGRHRCRCQSKNRLASPLEQCGNKITITMLGCQPGFAKHLVRIKLLRYIWSGSYVEGILASTATSLWNANQAGHPDQEFLRRNDTLSGPCGPWRSTDRQLWHEDRSQTRLPSVTFPFPPGDQLDDEDIKSGQKKQDPVDTVRPARGLY</sequence>
<organism evidence="2 3">
    <name type="scientific">Stylophora pistillata</name>
    <name type="common">Smooth cauliflower coral</name>
    <dbReference type="NCBI Taxonomy" id="50429"/>
    <lineage>
        <taxon>Eukaryota</taxon>
        <taxon>Metazoa</taxon>
        <taxon>Cnidaria</taxon>
        <taxon>Anthozoa</taxon>
        <taxon>Hexacorallia</taxon>
        <taxon>Scleractinia</taxon>
        <taxon>Astrocoeniina</taxon>
        <taxon>Pocilloporidae</taxon>
        <taxon>Stylophora</taxon>
    </lineage>
</organism>
<keyword evidence="3" id="KW-1185">Reference proteome</keyword>
<feature type="compositionally biased region" description="Basic and acidic residues" evidence="1">
    <location>
        <begin position="223"/>
        <end position="234"/>
    </location>
</feature>
<name>A0A2B4ST28_STYPI</name>
<dbReference type="Proteomes" id="UP000225706">
    <property type="component" value="Unassembled WGS sequence"/>
</dbReference>
<evidence type="ECO:0000256" key="1">
    <source>
        <dbReference type="SAM" id="MobiDB-lite"/>
    </source>
</evidence>
<evidence type="ECO:0000313" key="3">
    <source>
        <dbReference type="Proteomes" id="UP000225706"/>
    </source>
</evidence>
<evidence type="ECO:0008006" key="4">
    <source>
        <dbReference type="Google" id="ProtNLM"/>
    </source>
</evidence>
<evidence type="ECO:0000313" key="2">
    <source>
        <dbReference type="EMBL" id="PFX33824.1"/>
    </source>
</evidence>
<dbReference type="AlphaFoldDB" id="A0A2B4ST28"/>